<keyword evidence="1" id="KW-1133">Transmembrane helix</keyword>
<reference evidence="2 3" key="1">
    <citation type="journal article" date="2021" name="BMC Biol.">
        <title>Horizontally acquired antibacterial genes associated with adaptive radiation of ladybird beetles.</title>
        <authorList>
            <person name="Li H.S."/>
            <person name="Tang X.F."/>
            <person name="Huang Y.H."/>
            <person name="Xu Z.Y."/>
            <person name="Chen M.L."/>
            <person name="Du X.Y."/>
            <person name="Qiu B.Y."/>
            <person name="Chen P.T."/>
            <person name="Zhang W."/>
            <person name="Slipinski A."/>
            <person name="Escalona H.E."/>
            <person name="Waterhouse R.M."/>
            <person name="Zwick A."/>
            <person name="Pang H."/>
        </authorList>
    </citation>
    <scope>NUCLEOTIDE SEQUENCE [LARGE SCALE GENOMIC DNA]</scope>
    <source>
        <strain evidence="2">SYSU2018</strain>
    </source>
</reference>
<accession>A0ABD2NL43</accession>
<gene>
    <name evidence="2" type="ORF">HHI36_016831</name>
</gene>
<dbReference type="Proteomes" id="UP001516400">
    <property type="component" value="Unassembled WGS sequence"/>
</dbReference>
<keyword evidence="3" id="KW-1185">Reference proteome</keyword>
<evidence type="ECO:0000313" key="3">
    <source>
        <dbReference type="Proteomes" id="UP001516400"/>
    </source>
</evidence>
<evidence type="ECO:0000313" key="2">
    <source>
        <dbReference type="EMBL" id="KAL3279324.1"/>
    </source>
</evidence>
<keyword evidence="1" id="KW-0472">Membrane</keyword>
<feature type="transmembrane region" description="Helical" evidence="1">
    <location>
        <begin position="80"/>
        <end position="98"/>
    </location>
</feature>
<keyword evidence="1" id="KW-0812">Transmembrane</keyword>
<feature type="transmembrane region" description="Helical" evidence="1">
    <location>
        <begin position="20"/>
        <end position="41"/>
    </location>
</feature>
<comment type="caution">
    <text evidence="2">The sequence shown here is derived from an EMBL/GenBank/DDBJ whole genome shotgun (WGS) entry which is preliminary data.</text>
</comment>
<name>A0ABD2NL43_9CUCU</name>
<dbReference type="AlphaFoldDB" id="A0ABD2NL43"/>
<evidence type="ECO:0000256" key="1">
    <source>
        <dbReference type="SAM" id="Phobius"/>
    </source>
</evidence>
<protein>
    <submittedName>
        <fullName evidence="2">Uncharacterized protein</fullName>
    </submittedName>
</protein>
<proteinExistence type="predicted"/>
<dbReference type="EMBL" id="JABFTP020000124">
    <property type="protein sequence ID" value="KAL3279324.1"/>
    <property type="molecule type" value="Genomic_DNA"/>
</dbReference>
<organism evidence="2 3">
    <name type="scientific">Cryptolaemus montrouzieri</name>
    <dbReference type="NCBI Taxonomy" id="559131"/>
    <lineage>
        <taxon>Eukaryota</taxon>
        <taxon>Metazoa</taxon>
        <taxon>Ecdysozoa</taxon>
        <taxon>Arthropoda</taxon>
        <taxon>Hexapoda</taxon>
        <taxon>Insecta</taxon>
        <taxon>Pterygota</taxon>
        <taxon>Neoptera</taxon>
        <taxon>Endopterygota</taxon>
        <taxon>Coleoptera</taxon>
        <taxon>Polyphaga</taxon>
        <taxon>Cucujiformia</taxon>
        <taxon>Coccinelloidea</taxon>
        <taxon>Coccinellidae</taxon>
        <taxon>Scymninae</taxon>
        <taxon>Scymnini</taxon>
        <taxon>Cryptolaemus</taxon>
    </lineage>
</organism>
<sequence>MLLFQNMSSLITIIVKYSSSILISYFQLILLHTSTILHQIFKKLLEHNLNRPHSLHKNNCIGENRDIEVLIRYWCFDRELNRLMVILSIFQIAFHFYTAKA</sequence>